<dbReference type="RefSeq" id="WP_022920145.1">
    <property type="nucleotide sequence ID" value="NZ_BMLB01000004.1"/>
</dbReference>
<dbReference type="Pfam" id="PF08327">
    <property type="entry name" value="AHSA1"/>
    <property type="match status" value="1"/>
</dbReference>
<dbReference type="Proteomes" id="UP000662111">
    <property type="component" value="Unassembled WGS sequence"/>
</dbReference>
<comment type="similarity">
    <text evidence="1">Belongs to the AHA1 family.</text>
</comment>
<dbReference type="InterPro" id="IPR023393">
    <property type="entry name" value="START-like_dom_sf"/>
</dbReference>
<name>A0ABQ2FCS5_9MICO</name>
<dbReference type="SUPFAM" id="SSF55961">
    <property type="entry name" value="Bet v1-like"/>
    <property type="match status" value="1"/>
</dbReference>
<comment type="caution">
    <text evidence="3">The sequence shown here is derived from an EMBL/GenBank/DDBJ whole genome shotgun (WGS) entry which is preliminary data.</text>
</comment>
<protein>
    <recommendedName>
        <fullName evidence="2">Activator of Hsp90 ATPase homologue 1/2-like C-terminal domain-containing protein</fullName>
    </recommendedName>
</protein>
<feature type="domain" description="Activator of Hsp90 ATPase homologue 1/2-like C-terminal" evidence="2">
    <location>
        <begin position="24"/>
        <end position="137"/>
    </location>
</feature>
<accession>A0ABQ2FCS5</accession>
<evidence type="ECO:0000313" key="3">
    <source>
        <dbReference type="EMBL" id="GGK73025.1"/>
    </source>
</evidence>
<dbReference type="EMBL" id="BMLB01000004">
    <property type="protein sequence ID" value="GGK73025.1"/>
    <property type="molecule type" value="Genomic_DNA"/>
</dbReference>
<dbReference type="InterPro" id="IPR013538">
    <property type="entry name" value="ASHA1/2-like_C"/>
</dbReference>
<keyword evidence="4" id="KW-1185">Reference proteome</keyword>
<gene>
    <name evidence="3" type="ORF">GCM10011509_22030</name>
</gene>
<proteinExistence type="inferred from homology"/>
<sequence length="174" mass="19143">MTITGRPETRGGQEHLVLTRTFSAPVEDVWAAVTKSERLGRWFGTWSGDPADGEVRVRWDFEDEVADEVYVIDACEAPHHLRAHNRGDDPAQVWTLDLRLREEGGRTVLDLAQVMNADLPVTDVGPGWEYYLDRLEDSVRTGEVSTVGWDGYLELGPEYAAAFGAGGRPGSAAG</sequence>
<evidence type="ECO:0000313" key="4">
    <source>
        <dbReference type="Proteomes" id="UP000662111"/>
    </source>
</evidence>
<dbReference type="Gene3D" id="3.30.530.20">
    <property type="match status" value="1"/>
</dbReference>
<reference evidence="4" key="1">
    <citation type="journal article" date="2019" name="Int. J. Syst. Evol. Microbiol.">
        <title>The Global Catalogue of Microorganisms (GCM) 10K type strain sequencing project: providing services to taxonomists for standard genome sequencing and annotation.</title>
        <authorList>
            <consortium name="The Broad Institute Genomics Platform"/>
            <consortium name="The Broad Institute Genome Sequencing Center for Infectious Disease"/>
            <person name="Wu L."/>
            <person name="Ma J."/>
        </authorList>
    </citation>
    <scope>NUCLEOTIDE SEQUENCE [LARGE SCALE GENOMIC DNA]</scope>
    <source>
        <strain evidence="4">CGMCC 1.5362</strain>
    </source>
</reference>
<evidence type="ECO:0000256" key="1">
    <source>
        <dbReference type="ARBA" id="ARBA00006817"/>
    </source>
</evidence>
<evidence type="ECO:0000259" key="2">
    <source>
        <dbReference type="Pfam" id="PF08327"/>
    </source>
</evidence>
<organism evidence="3 4">
    <name type="scientific">Ornithinimicrobium pekingense</name>
    <dbReference type="NCBI Taxonomy" id="384677"/>
    <lineage>
        <taxon>Bacteria</taxon>
        <taxon>Bacillati</taxon>
        <taxon>Actinomycetota</taxon>
        <taxon>Actinomycetes</taxon>
        <taxon>Micrococcales</taxon>
        <taxon>Ornithinimicrobiaceae</taxon>
        <taxon>Ornithinimicrobium</taxon>
    </lineage>
</organism>